<dbReference type="AlphaFoldDB" id="A0AAD4XJ32"/>
<organism evidence="2 3">
    <name type="scientific">Papaver atlanticum</name>
    <dbReference type="NCBI Taxonomy" id="357466"/>
    <lineage>
        <taxon>Eukaryota</taxon>
        <taxon>Viridiplantae</taxon>
        <taxon>Streptophyta</taxon>
        <taxon>Embryophyta</taxon>
        <taxon>Tracheophyta</taxon>
        <taxon>Spermatophyta</taxon>
        <taxon>Magnoliopsida</taxon>
        <taxon>Ranunculales</taxon>
        <taxon>Papaveraceae</taxon>
        <taxon>Papaveroideae</taxon>
        <taxon>Papaver</taxon>
    </lineage>
</organism>
<sequence>MIESRGFIQLPTSGAVVSSQRFPTFHQQIEIEEDAASGSSISRASSMDYTDDDDNEEVSSIMETEDDDEDYPYDSAHCLAKMAKRDALKANHLLRRNSKVIKPADFPPKLGKTLWNDAFGCATQYSHSLKSLMVPLRYELREQSVIYLVYIL</sequence>
<protein>
    <submittedName>
        <fullName evidence="2">Uncharacterized protein</fullName>
    </submittedName>
</protein>
<dbReference type="EMBL" id="JAJJMB010008995">
    <property type="protein sequence ID" value="KAI3917413.1"/>
    <property type="molecule type" value="Genomic_DNA"/>
</dbReference>
<proteinExistence type="predicted"/>
<comment type="caution">
    <text evidence="2">The sequence shown here is derived from an EMBL/GenBank/DDBJ whole genome shotgun (WGS) entry which is preliminary data.</text>
</comment>
<evidence type="ECO:0000256" key="1">
    <source>
        <dbReference type="SAM" id="MobiDB-lite"/>
    </source>
</evidence>
<feature type="region of interest" description="Disordered" evidence="1">
    <location>
        <begin position="33"/>
        <end position="71"/>
    </location>
</feature>
<feature type="compositionally biased region" description="Acidic residues" evidence="1">
    <location>
        <begin position="49"/>
        <end position="71"/>
    </location>
</feature>
<feature type="compositionally biased region" description="Low complexity" evidence="1">
    <location>
        <begin position="36"/>
        <end position="46"/>
    </location>
</feature>
<evidence type="ECO:0000313" key="2">
    <source>
        <dbReference type="EMBL" id="KAI3917413.1"/>
    </source>
</evidence>
<dbReference type="Proteomes" id="UP001202328">
    <property type="component" value="Unassembled WGS sequence"/>
</dbReference>
<gene>
    <name evidence="2" type="ORF">MKW98_027332</name>
</gene>
<keyword evidence="3" id="KW-1185">Reference proteome</keyword>
<name>A0AAD4XJ32_9MAGN</name>
<accession>A0AAD4XJ32</accession>
<evidence type="ECO:0000313" key="3">
    <source>
        <dbReference type="Proteomes" id="UP001202328"/>
    </source>
</evidence>
<reference evidence="2" key="1">
    <citation type="submission" date="2022-04" db="EMBL/GenBank/DDBJ databases">
        <title>A functionally conserved STORR gene fusion in Papaver species that diverged 16.8 million years ago.</title>
        <authorList>
            <person name="Catania T."/>
        </authorList>
    </citation>
    <scope>NUCLEOTIDE SEQUENCE</scope>
    <source>
        <strain evidence="2">S-188037</strain>
    </source>
</reference>